<keyword evidence="2 7" id="KW-0813">Transport</keyword>
<dbReference type="HOGENOM" id="CLU_016047_0_3_11"/>
<evidence type="ECO:0000259" key="9">
    <source>
        <dbReference type="PROSITE" id="PS50928"/>
    </source>
</evidence>
<feature type="transmembrane region" description="Helical" evidence="7">
    <location>
        <begin position="99"/>
        <end position="120"/>
    </location>
</feature>
<dbReference type="Gene3D" id="1.10.3720.10">
    <property type="entry name" value="MetI-like"/>
    <property type="match status" value="1"/>
</dbReference>
<name>C7PZD8_CATAD</name>
<dbReference type="PANTHER" id="PTHR30193:SF37">
    <property type="entry name" value="INNER MEMBRANE ABC TRANSPORTER PERMEASE PROTEIN YCJO"/>
    <property type="match status" value="1"/>
</dbReference>
<dbReference type="PROSITE" id="PS50928">
    <property type="entry name" value="ABC_TM1"/>
    <property type="match status" value="1"/>
</dbReference>
<comment type="similarity">
    <text evidence="7">Belongs to the binding-protein-dependent transport system permease family.</text>
</comment>
<feature type="transmembrane region" description="Helical" evidence="7">
    <location>
        <begin position="37"/>
        <end position="63"/>
    </location>
</feature>
<keyword evidence="4 7" id="KW-0812">Transmembrane</keyword>
<keyword evidence="3" id="KW-1003">Cell membrane</keyword>
<feature type="compositionally biased region" description="Basic residues" evidence="8">
    <location>
        <begin position="10"/>
        <end position="20"/>
    </location>
</feature>
<proteinExistence type="inferred from homology"/>
<dbReference type="InterPro" id="IPR035906">
    <property type="entry name" value="MetI-like_sf"/>
</dbReference>
<dbReference type="CDD" id="cd06261">
    <property type="entry name" value="TM_PBP2"/>
    <property type="match status" value="1"/>
</dbReference>
<evidence type="ECO:0000313" key="10">
    <source>
        <dbReference type="EMBL" id="ACU71595.1"/>
    </source>
</evidence>
<dbReference type="Proteomes" id="UP000000851">
    <property type="component" value="Chromosome"/>
</dbReference>
<keyword evidence="5 7" id="KW-1133">Transmembrane helix</keyword>
<gene>
    <name evidence="10" type="ordered locus">Caci_2679</name>
</gene>
<reference evidence="10 11" key="1">
    <citation type="journal article" date="2009" name="Stand. Genomic Sci.">
        <title>Complete genome sequence of Catenulispora acidiphila type strain (ID 139908).</title>
        <authorList>
            <person name="Copeland A."/>
            <person name="Lapidus A."/>
            <person name="Glavina Del Rio T."/>
            <person name="Nolan M."/>
            <person name="Lucas S."/>
            <person name="Chen F."/>
            <person name="Tice H."/>
            <person name="Cheng J.F."/>
            <person name="Bruce D."/>
            <person name="Goodwin L."/>
            <person name="Pitluck S."/>
            <person name="Mikhailova N."/>
            <person name="Pati A."/>
            <person name="Ivanova N."/>
            <person name="Mavromatis K."/>
            <person name="Chen A."/>
            <person name="Palaniappan K."/>
            <person name="Chain P."/>
            <person name="Land M."/>
            <person name="Hauser L."/>
            <person name="Chang Y.J."/>
            <person name="Jeffries C.D."/>
            <person name="Chertkov O."/>
            <person name="Brettin T."/>
            <person name="Detter J.C."/>
            <person name="Han C."/>
            <person name="Ali Z."/>
            <person name="Tindall B.J."/>
            <person name="Goker M."/>
            <person name="Bristow J."/>
            <person name="Eisen J.A."/>
            <person name="Markowitz V."/>
            <person name="Hugenholtz P."/>
            <person name="Kyrpides N.C."/>
            <person name="Klenk H.P."/>
        </authorList>
    </citation>
    <scope>NUCLEOTIDE SEQUENCE [LARGE SCALE GENOMIC DNA]</scope>
    <source>
        <strain evidence="11">DSM 44928 / JCM 14897 / NBRC 102108 / NRRL B-24433 / ID139908</strain>
    </source>
</reference>
<dbReference type="KEGG" id="cai:Caci_2679"/>
<comment type="subcellular location">
    <subcellularLocation>
        <location evidence="1 7">Cell membrane</location>
        <topology evidence="1 7">Multi-pass membrane protein</topology>
    </subcellularLocation>
</comment>
<dbReference type="PANTHER" id="PTHR30193">
    <property type="entry name" value="ABC TRANSPORTER PERMEASE PROTEIN"/>
    <property type="match status" value="1"/>
</dbReference>
<dbReference type="SUPFAM" id="SSF161098">
    <property type="entry name" value="MetI-like"/>
    <property type="match status" value="1"/>
</dbReference>
<evidence type="ECO:0000256" key="1">
    <source>
        <dbReference type="ARBA" id="ARBA00004651"/>
    </source>
</evidence>
<evidence type="ECO:0000256" key="3">
    <source>
        <dbReference type="ARBA" id="ARBA00022475"/>
    </source>
</evidence>
<evidence type="ECO:0000256" key="2">
    <source>
        <dbReference type="ARBA" id="ARBA00022448"/>
    </source>
</evidence>
<feature type="domain" description="ABC transmembrane type-1" evidence="9">
    <location>
        <begin position="103"/>
        <end position="317"/>
    </location>
</feature>
<dbReference type="InterPro" id="IPR000515">
    <property type="entry name" value="MetI-like"/>
</dbReference>
<feature type="transmembrane region" description="Helical" evidence="7">
    <location>
        <begin position="300"/>
        <end position="320"/>
    </location>
</feature>
<feature type="transmembrane region" description="Helical" evidence="7">
    <location>
        <begin position="140"/>
        <end position="161"/>
    </location>
</feature>
<dbReference type="eggNOG" id="COG1175">
    <property type="taxonomic scope" value="Bacteria"/>
</dbReference>
<evidence type="ECO:0000256" key="8">
    <source>
        <dbReference type="SAM" id="MobiDB-lite"/>
    </source>
</evidence>
<evidence type="ECO:0000256" key="6">
    <source>
        <dbReference type="ARBA" id="ARBA00023136"/>
    </source>
</evidence>
<organism evidence="10 11">
    <name type="scientific">Catenulispora acidiphila (strain DSM 44928 / JCM 14897 / NBRC 102108 / NRRL B-24433 / ID139908)</name>
    <dbReference type="NCBI Taxonomy" id="479433"/>
    <lineage>
        <taxon>Bacteria</taxon>
        <taxon>Bacillati</taxon>
        <taxon>Actinomycetota</taxon>
        <taxon>Actinomycetes</taxon>
        <taxon>Catenulisporales</taxon>
        <taxon>Catenulisporaceae</taxon>
        <taxon>Catenulispora</taxon>
    </lineage>
</organism>
<dbReference type="InterPro" id="IPR051393">
    <property type="entry name" value="ABC_transporter_permease"/>
</dbReference>
<dbReference type="AlphaFoldDB" id="C7PZD8"/>
<evidence type="ECO:0000256" key="5">
    <source>
        <dbReference type="ARBA" id="ARBA00022989"/>
    </source>
</evidence>
<dbReference type="Pfam" id="PF00528">
    <property type="entry name" value="BPD_transp_1"/>
    <property type="match status" value="1"/>
</dbReference>
<sequence length="330" mass="37066">MVAAPDVTRPPHRSKPPAAKARRRLSWANLRRGGLPYLFLLPAVCFELLVHVIPMLVGIWISFKQLTQFFIRDWSAAPGAGLRNYRIALNFDNAVGKQLLHSFFVTLSFTVLVVALSWLLGSGAAVLMQDRFKGRGLLRTYFLVPYALPAYTAAITWEFIFQRDNGLLNQIIVHELHLTKTAPFWLIGDNSFTALVITAVWRTWPFAFLVVTAGMQSIPGDLYEAAAIDGAGVWQRIRKITMPSLRPVNQVLLLVLFLWNFNDFNTPFVLFGSVPPAQSNLLSLQIYDTSFQNWNFGSGAAMSVLLLLFLLLVTAVYLVATNRRKSTEHV</sequence>
<evidence type="ECO:0000256" key="4">
    <source>
        <dbReference type="ARBA" id="ARBA00022692"/>
    </source>
</evidence>
<dbReference type="GO" id="GO:0055085">
    <property type="term" value="P:transmembrane transport"/>
    <property type="evidence" value="ECO:0007669"/>
    <property type="project" value="InterPro"/>
</dbReference>
<dbReference type="InParanoid" id="C7PZD8"/>
<dbReference type="OrthoDB" id="34224at2"/>
<feature type="region of interest" description="Disordered" evidence="8">
    <location>
        <begin position="1"/>
        <end position="20"/>
    </location>
</feature>
<evidence type="ECO:0000313" key="11">
    <source>
        <dbReference type="Proteomes" id="UP000000851"/>
    </source>
</evidence>
<dbReference type="EMBL" id="CP001700">
    <property type="protein sequence ID" value="ACU71595.1"/>
    <property type="molecule type" value="Genomic_DNA"/>
</dbReference>
<protein>
    <submittedName>
        <fullName evidence="10">Binding-protein-dependent transport systems inner membrane component</fullName>
    </submittedName>
</protein>
<dbReference type="STRING" id="479433.Caci_2679"/>
<keyword evidence="6 7" id="KW-0472">Membrane</keyword>
<dbReference type="GO" id="GO:0005886">
    <property type="term" value="C:plasma membrane"/>
    <property type="evidence" value="ECO:0007669"/>
    <property type="project" value="UniProtKB-SubCell"/>
</dbReference>
<keyword evidence="11" id="KW-1185">Reference proteome</keyword>
<dbReference type="RefSeq" id="WP_012786888.1">
    <property type="nucleotide sequence ID" value="NC_013131.1"/>
</dbReference>
<accession>C7PZD8</accession>
<evidence type="ECO:0000256" key="7">
    <source>
        <dbReference type="RuleBase" id="RU363032"/>
    </source>
</evidence>